<evidence type="ECO:0000256" key="7">
    <source>
        <dbReference type="SAM" id="SignalP"/>
    </source>
</evidence>
<comment type="similarity">
    <text evidence="2">Belongs to the BMP lipoprotein family.</text>
</comment>
<reference evidence="9 10" key="1">
    <citation type="submission" date="2011-01" db="EMBL/GenBank/DDBJ databases">
        <title>Whole genome sequence of Caldisericum exile AZM16c01.</title>
        <authorList>
            <person name="Narita-Yamada S."/>
            <person name="Kawakoshi A."/>
            <person name="Nakamura S."/>
            <person name="Sasagawa M."/>
            <person name="Fukada J."/>
            <person name="Sekine M."/>
            <person name="Kato Y."/>
            <person name="Fukai R."/>
            <person name="Sasaki K."/>
            <person name="Hanamaki A."/>
            <person name="Narita H."/>
            <person name="Konno Y."/>
            <person name="Mori K."/>
            <person name="Yamazaki S."/>
            <person name="Suzuki K."/>
            <person name="Fujita N."/>
        </authorList>
    </citation>
    <scope>NUCLEOTIDE SEQUENCE [LARGE SCALE GENOMIC DNA]</scope>
    <source>
        <strain evidence="10">DSM 21853 / NBRC 104410 / AZM16c01</strain>
    </source>
</reference>
<dbReference type="InterPro" id="IPR050957">
    <property type="entry name" value="BMP_lipoprotein"/>
</dbReference>
<dbReference type="EMBL" id="AP012051">
    <property type="protein sequence ID" value="BAL81539.1"/>
    <property type="molecule type" value="Genomic_DNA"/>
</dbReference>
<dbReference type="CDD" id="cd19964">
    <property type="entry name" value="PBP1_BMP-like"/>
    <property type="match status" value="1"/>
</dbReference>
<comment type="subcellular location">
    <subcellularLocation>
        <location evidence="1">Cell membrane</location>
        <topology evidence="1">Lipid-anchor</topology>
    </subcellularLocation>
</comment>
<evidence type="ECO:0000313" key="9">
    <source>
        <dbReference type="EMBL" id="BAL81539.1"/>
    </source>
</evidence>
<dbReference type="Pfam" id="PF02608">
    <property type="entry name" value="Bmp"/>
    <property type="match status" value="1"/>
</dbReference>
<keyword evidence="3" id="KW-1003">Cell membrane</keyword>
<feature type="domain" description="ABC transporter substrate-binding protein PnrA-like" evidence="8">
    <location>
        <begin position="34"/>
        <end position="349"/>
    </location>
</feature>
<dbReference type="AlphaFoldDB" id="A0A7U6GFR6"/>
<dbReference type="Gene3D" id="3.40.50.2300">
    <property type="match status" value="2"/>
</dbReference>
<dbReference type="InterPro" id="IPR003760">
    <property type="entry name" value="PnrA-like"/>
</dbReference>
<name>A0A7U6GFR6_CALEA</name>
<proteinExistence type="inferred from homology"/>
<evidence type="ECO:0000313" key="10">
    <source>
        <dbReference type="Proteomes" id="UP000004793"/>
    </source>
</evidence>
<dbReference type="OrthoDB" id="9769871at2"/>
<evidence type="ECO:0000256" key="6">
    <source>
        <dbReference type="ARBA" id="ARBA00023288"/>
    </source>
</evidence>
<evidence type="ECO:0000256" key="1">
    <source>
        <dbReference type="ARBA" id="ARBA00004193"/>
    </source>
</evidence>
<feature type="chain" id="PRO_5031293799" evidence="7">
    <location>
        <begin position="21"/>
        <end position="354"/>
    </location>
</feature>
<evidence type="ECO:0000256" key="2">
    <source>
        <dbReference type="ARBA" id="ARBA00008610"/>
    </source>
</evidence>
<feature type="signal peptide" evidence="7">
    <location>
        <begin position="1"/>
        <end position="20"/>
    </location>
</feature>
<dbReference type="PANTHER" id="PTHR34296">
    <property type="entry name" value="TRANSCRIPTIONAL ACTIVATOR PROTEIN MED"/>
    <property type="match status" value="1"/>
</dbReference>
<accession>A0A7U6GFR6</accession>
<keyword evidence="10" id="KW-1185">Reference proteome</keyword>
<organism evidence="9 10">
    <name type="scientific">Caldisericum exile (strain DSM 21853 / NBRC 104410 / AZM16c01)</name>
    <dbReference type="NCBI Taxonomy" id="511051"/>
    <lineage>
        <taxon>Bacteria</taxon>
        <taxon>Pseudomonadati</taxon>
        <taxon>Caldisericota/Cryosericota group</taxon>
        <taxon>Caldisericota</taxon>
        <taxon>Caldisericia</taxon>
        <taxon>Caldisericales</taxon>
        <taxon>Caldisericaceae</taxon>
        <taxon>Caldisericum</taxon>
    </lineage>
</organism>
<evidence type="ECO:0000256" key="4">
    <source>
        <dbReference type="ARBA" id="ARBA00022729"/>
    </source>
</evidence>
<dbReference type="KEGG" id="cex:CSE_14130"/>
<protein>
    <submittedName>
        <fullName evidence="9">ABC transporter substrate binding protein</fullName>
    </submittedName>
</protein>
<dbReference type="SUPFAM" id="SSF53822">
    <property type="entry name" value="Periplasmic binding protein-like I"/>
    <property type="match status" value="1"/>
</dbReference>
<sequence>MKKALLVLLAVVLLVSVAVAPGCKKTTTTETQKKVKVTLYINGTLGDKSFFDSANRGLEMAVKDLGVDGKVIEGGYDPAKWQPDLEQLAQGDSEIIIIGTWQMVDAVTAVAPNHPDKKFIIFDTSVDYSKGNLGNVYSILYKQNEASFLVGALAAMITTSNMPLANKDKVIGFLGGMDIPVINDFKVGYIQGAHYINPDVKVLVSYAASFNDPAKGKELVLAQYDQGADIAFNVAGETGLGLIDAAKEKNKYAIGVDSDQYIMLKDKDPEAASHIVTSMMKNVDKSIYRALKLYLEGKLEFGKAESLGLAEDGVGVADNENYQKLVPQEFRDKVNELAQKIIKGEIKVDTAFGS</sequence>
<gene>
    <name evidence="9" type="ordered locus">CSE_14130</name>
</gene>
<evidence type="ECO:0000259" key="8">
    <source>
        <dbReference type="Pfam" id="PF02608"/>
    </source>
</evidence>
<dbReference type="GO" id="GO:0005886">
    <property type="term" value="C:plasma membrane"/>
    <property type="evidence" value="ECO:0007669"/>
    <property type="project" value="UniProtKB-SubCell"/>
</dbReference>
<evidence type="ECO:0000256" key="5">
    <source>
        <dbReference type="ARBA" id="ARBA00023136"/>
    </source>
</evidence>
<dbReference type="PANTHER" id="PTHR34296:SF2">
    <property type="entry name" value="ABC TRANSPORTER GUANOSINE-BINDING PROTEIN NUPN"/>
    <property type="match status" value="1"/>
</dbReference>
<dbReference type="RefSeq" id="WP_014453934.1">
    <property type="nucleotide sequence ID" value="NC_017096.1"/>
</dbReference>
<dbReference type="InterPro" id="IPR028082">
    <property type="entry name" value="Peripla_BP_I"/>
</dbReference>
<keyword evidence="5" id="KW-0472">Membrane</keyword>
<dbReference type="Proteomes" id="UP000004793">
    <property type="component" value="Chromosome"/>
</dbReference>
<evidence type="ECO:0000256" key="3">
    <source>
        <dbReference type="ARBA" id="ARBA00022475"/>
    </source>
</evidence>
<keyword evidence="4 7" id="KW-0732">Signal</keyword>
<keyword evidence="6" id="KW-0449">Lipoprotein</keyword>